<dbReference type="Pfam" id="PF05871">
    <property type="entry name" value="ESCRT-II"/>
    <property type="match status" value="1"/>
</dbReference>
<dbReference type="FunFam" id="1.10.10.570:FF:000003">
    <property type="entry name" value="Vacuolar protein-sorting-associated protein 25"/>
    <property type="match status" value="1"/>
</dbReference>
<sequence length="175" mass="20633">MSFQWPWHFDFPPFFTIQPNLSTRDKQLKAWARLVLDYCQENRIYSLDLEEIAKSDLFNNRRLNRHLDGAGIRAVLDFLELQKHVEWKDKSKSRCNIYWRRPEEWGQLLYEWANSIGLLNTVVTLYELTRGEDVAQESFYGLDKDVLLKGLQHLEDQGKAVLIDIDGEKGGVKFL</sequence>
<keyword evidence="5" id="KW-0963">Cytoplasm</keyword>
<name>A0A183BJ43_GLOPA</name>
<evidence type="ECO:0000256" key="6">
    <source>
        <dbReference type="ARBA" id="ARBA00022927"/>
    </source>
</evidence>
<dbReference type="FunFam" id="1.10.10.10:FF:000141">
    <property type="entry name" value="vacuolar protein-sorting-associated protein 25"/>
    <property type="match status" value="1"/>
</dbReference>
<comment type="subcellular location">
    <subcellularLocation>
        <location evidence="1">Cytoplasm</location>
    </subcellularLocation>
</comment>
<evidence type="ECO:0000256" key="7">
    <source>
        <dbReference type="ARBA" id="ARBA00030094"/>
    </source>
</evidence>
<evidence type="ECO:0000256" key="3">
    <source>
        <dbReference type="ARBA" id="ARBA00017934"/>
    </source>
</evidence>
<dbReference type="GO" id="GO:0042803">
    <property type="term" value="F:protein homodimerization activity"/>
    <property type="evidence" value="ECO:0007669"/>
    <property type="project" value="TreeGrafter"/>
</dbReference>
<dbReference type="GO" id="GO:0043328">
    <property type="term" value="P:protein transport to vacuole involved in ubiquitin-dependent protein catabolic process via the multivesicular body sorting pathway"/>
    <property type="evidence" value="ECO:0007669"/>
    <property type="project" value="TreeGrafter"/>
</dbReference>
<dbReference type="PANTHER" id="PTHR13149:SF0">
    <property type="entry name" value="VACUOLAR PROTEIN-SORTING-ASSOCIATED PROTEIN 25"/>
    <property type="match status" value="1"/>
</dbReference>
<dbReference type="AlphaFoldDB" id="A0A183BJ43"/>
<evidence type="ECO:0000313" key="9">
    <source>
        <dbReference type="WBParaSite" id="GPLIN_000062200"/>
    </source>
</evidence>
<evidence type="ECO:0000256" key="4">
    <source>
        <dbReference type="ARBA" id="ARBA00022448"/>
    </source>
</evidence>
<comment type="similarity">
    <text evidence="2">Belongs to the VPS25 family.</text>
</comment>
<dbReference type="InterPro" id="IPR014041">
    <property type="entry name" value="ESCRT-II_cplx_Vps25-sub_N"/>
</dbReference>
<evidence type="ECO:0000256" key="2">
    <source>
        <dbReference type="ARBA" id="ARBA00009674"/>
    </source>
</evidence>
<reference evidence="8" key="1">
    <citation type="submission" date="2013-12" db="EMBL/GenBank/DDBJ databases">
        <authorList>
            <person name="Aslett M."/>
        </authorList>
    </citation>
    <scope>NUCLEOTIDE SEQUENCE [LARGE SCALE GENOMIC DNA]</scope>
    <source>
        <strain evidence="8">Lindley</strain>
    </source>
</reference>
<dbReference type="WBParaSite" id="GPLIN_000062200">
    <property type="protein sequence ID" value="GPLIN_000062200"/>
    <property type="gene ID" value="GPLIN_000062200"/>
</dbReference>
<dbReference type="InterPro" id="IPR036390">
    <property type="entry name" value="WH_DNA-bd_sf"/>
</dbReference>
<accession>A0A183BJ43</accession>
<dbReference type="Gene3D" id="1.10.10.570">
    <property type="entry name" value="Winged helix' DNA-binding domain. Chain C. Domain 1"/>
    <property type="match status" value="1"/>
</dbReference>
<proteinExistence type="inferred from homology"/>
<keyword evidence="6" id="KW-0653">Protein transport</keyword>
<evidence type="ECO:0000256" key="5">
    <source>
        <dbReference type="ARBA" id="ARBA00022490"/>
    </source>
</evidence>
<dbReference type="InterPro" id="IPR008570">
    <property type="entry name" value="ESCRT-II_cplx_Vps25-sub"/>
</dbReference>
<dbReference type="SUPFAM" id="SSF46785">
    <property type="entry name" value="Winged helix' DNA-binding domain"/>
    <property type="match status" value="2"/>
</dbReference>
<dbReference type="GO" id="GO:0000814">
    <property type="term" value="C:ESCRT II complex"/>
    <property type="evidence" value="ECO:0007669"/>
    <property type="project" value="InterPro"/>
</dbReference>
<keyword evidence="4" id="KW-0813">Transport</keyword>
<dbReference type="InterPro" id="IPR036388">
    <property type="entry name" value="WH-like_DNA-bd_sf"/>
</dbReference>
<reference evidence="8" key="2">
    <citation type="submission" date="2014-05" db="EMBL/GenBank/DDBJ databases">
        <title>The genome and life-stage specific transcriptomes of Globodera pallida elucidate key aspects of plant parasitism by a cyst nematode.</title>
        <authorList>
            <person name="Cotton J.A."/>
            <person name="Lilley C.J."/>
            <person name="Jones L.M."/>
            <person name="Kikuchi T."/>
            <person name="Reid A.J."/>
            <person name="Thorpe P."/>
            <person name="Tsai I.J."/>
            <person name="Beasley H."/>
            <person name="Blok V."/>
            <person name="Cock P.J.A."/>
            <person name="Van den Akker S.E."/>
            <person name="Holroyd N."/>
            <person name="Hunt M."/>
            <person name="Mantelin S."/>
            <person name="Naghra H."/>
            <person name="Pain A."/>
            <person name="Palomares-Rius J.E."/>
            <person name="Zarowiecki M."/>
            <person name="Berriman M."/>
            <person name="Jones J.T."/>
            <person name="Urwin P.E."/>
        </authorList>
    </citation>
    <scope>NUCLEOTIDE SEQUENCE [LARGE SCALE GENOMIC DNA]</scope>
    <source>
        <strain evidence="8">Lindley</strain>
    </source>
</reference>
<evidence type="ECO:0000313" key="8">
    <source>
        <dbReference type="Proteomes" id="UP000050741"/>
    </source>
</evidence>
<dbReference type="Gene3D" id="1.10.10.10">
    <property type="entry name" value="Winged helix-like DNA-binding domain superfamily/Winged helix DNA-binding domain"/>
    <property type="match status" value="1"/>
</dbReference>
<dbReference type="GO" id="GO:0016236">
    <property type="term" value="P:macroautophagy"/>
    <property type="evidence" value="ECO:0007669"/>
    <property type="project" value="UniProtKB-ARBA"/>
</dbReference>
<keyword evidence="8" id="KW-1185">Reference proteome</keyword>
<dbReference type="PANTHER" id="PTHR13149">
    <property type="entry name" value="VACUOLAR PROTEIN SORTING-ASSOCIATED PROTEIN VPS25"/>
    <property type="match status" value="1"/>
</dbReference>
<evidence type="ECO:0000256" key="1">
    <source>
        <dbReference type="ARBA" id="ARBA00004496"/>
    </source>
</evidence>
<dbReference type="GO" id="GO:0005198">
    <property type="term" value="F:structural molecule activity"/>
    <property type="evidence" value="ECO:0007669"/>
    <property type="project" value="TreeGrafter"/>
</dbReference>
<organism evidence="8 9">
    <name type="scientific">Globodera pallida</name>
    <name type="common">Potato cyst nematode worm</name>
    <name type="synonym">Heterodera pallida</name>
    <dbReference type="NCBI Taxonomy" id="36090"/>
    <lineage>
        <taxon>Eukaryota</taxon>
        <taxon>Metazoa</taxon>
        <taxon>Ecdysozoa</taxon>
        <taxon>Nematoda</taxon>
        <taxon>Chromadorea</taxon>
        <taxon>Rhabditida</taxon>
        <taxon>Tylenchina</taxon>
        <taxon>Tylenchomorpha</taxon>
        <taxon>Tylenchoidea</taxon>
        <taxon>Heteroderidae</taxon>
        <taxon>Heteroderinae</taxon>
        <taxon>Globodera</taxon>
    </lineage>
</organism>
<dbReference type="Proteomes" id="UP000050741">
    <property type="component" value="Unassembled WGS sequence"/>
</dbReference>
<reference evidence="9" key="3">
    <citation type="submission" date="2016-06" db="UniProtKB">
        <authorList>
            <consortium name="WormBaseParasite"/>
        </authorList>
    </citation>
    <scope>IDENTIFICATION</scope>
</reference>
<protein>
    <recommendedName>
        <fullName evidence="3">Vacuolar protein-sorting-associated protein 25</fullName>
    </recommendedName>
    <alternativeName>
        <fullName evidence="7">ESCRT-II complex subunit VPS25</fullName>
    </alternativeName>
</protein>